<dbReference type="InterPro" id="IPR053844">
    <property type="entry name" value="AH_C"/>
</dbReference>
<keyword evidence="4" id="KW-1185">Reference proteome</keyword>
<accession>A0A1X7CN90</accession>
<dbReference type="EMBL" id="FXAC01000004">
    <property type="protein sequence ID" value="SME99753.1"/>
    <property type="molecule type" value="Genomic_DNA"/>
</dbReference>
<evidence type="ECO:0000256" key="1">
    <source>
        <dbReference type="SAM" id="MobiDB-lite"/>
    </source>
</evidence>
<feature type="region of interest" description="Disordered" evidence="1">
    <location>
        <begin position="140"/>
        <end position="164"/>
    </location>
</feature>
<evidence type="ECO:0000259" key="2">
    <source>
        <dbReference type="Pfam" id="PF21986"/>
    </source>
</evidence>
<name>A0A1X7CN90_9MICC</name>
<feature type="compositionally biased region" description="Gly residues" evidence="1">
    <location>
        <begin position="154"/>
        <end position="164"/>
    </location>
</feature>
<proteinExistence type="predicted"/>
<gene>
    <name evidence="3" type="ORF">SAMN06296028_104163</name>
</gene>
<feature type="domain" description="Allophanate hydrolase C-terminal" evidence="2">
    <location>
        <begin position="13"/>
        <end position="133"/>
    </location>
</feature>
<dbReference type="AlphaFoldDB" id="A0A1X7CN90"/>
<evidence type="ECO:0000313" key="4">
    <source>
        <dbReference type="Proteomes" id="UP000192929"/>
    </source>
</evidence>
<sequence>MGIEAGTEAGELELVVAGAHLHGQPLNHQLTDLGARFVESTTTSPDYRMFALATEPAKPGLVRVPGDGAAMAVEAWALSPAALGTFLAALPAPMALGRVELADGREATGFLVEPYAVAGAEDITAYGGWAAYRARGTDAGRGSGVDAGRSGATDPGGGTVAPRG</sequence>
<reference evidence="4" key="1">
    <citation type="submission" date="2017-04" db="EMBL/GenBank/DDBJ databases">
        <authorList>
            <person name="Varghese N."/>
            <person name="Submissions S."/>
        </authorList>
    </citation>
    <scope>NUCLEOTIDE SEQUENCE [LARGE SCALE GENOMIC DNA]</scope>
    <source>
        <strain evidence="4">NIO-1021</strain>
    </source>
</reference>
<organism evidence="3 4">
    <name type="scientific">Kocuria marina subsp. indica</name>
    <dbReference type="NCBI Taxonomy" id="1049583"/>
    <lineage>
        <taxon>Bacteria</taxon>
        <taxon>Bacillati</taxon>
        <taxon>Actinomycetota</taxon>
        <taxon>Actinomycetes</taxon>
        <taxon>Micrococcales</taxon>
        <taxon>Micrococcaceae</taxon>
        <taxon>Kocuria</taxon>
    </lineage>
</organism>
<dbReference type="RefSeq" id="WP_240505602.1">
    <property type="nucleotide sequence ID" value="NZ_FXAC01000004.1"/>
</dbReference>
<dbReference type="Proteomes" id="UP000192929">
    <property type="component" value="Unassembled WGS sequence"/>
</dbReference>
<protein>
    <recommendedName>
        <fullName evidence="2">Allophanate hydrolase C-terminal domain-containing protein</fullName>
    </recommendedName>
</protein>
<dbReference type="Gene3D" id="3.10.490.10">
    <property type="entry name" value="Gamma-glutamyl cyclotransferase-like"/>
    <property type="match status" value="1"/>
</dbReference>
<evidence type="ECO:0000313" key="3">
    <source>
        <dbReference type="EMBL" id="SME99753.1"/>
    </source>
</evidence>
<dbReference type="Pfam" id="PF21986">
    <property type="entry name" value="AH_C"/>
    <property type="match status" value="1"/>
</dbReference>